<comment type="subcellular location">
    <subcellularLocation>
        <location evidence="1">Cell membrane</location>
        <topology evidence="1">Multi-pass membrane protein</topology>
    </subcellularLocation>
</comment>
<feature type="region of interest" description="Disordered" evidence="7">
    <location>
        <begin position="503"/>
        <end position="528"/>
    </location>
</feature>
<dbReference type="WBParaSite" id="TASK_0000882001-mRNA-1">
    <property type="protein sequence ID" value="TASK_0000882001-mRNA-1"/>
    <property type="gene ID" value="TASK_0000882001"/>
</dbReference>
<feature type="region of interest" description="Disordered" evidence="7">
    <location>
        <begin position="1"/>
        <end position="38"/>
    </location>
</feature>
<evidence type="ECO:0000256" key="4">
    <source>
        <dbReference type="ARBA" id="ARBA00022989"/>
    </source>
</evidence>
<keyword evidence="4 8" id="KW-1133">Transmembrane helix</keyword>
<feature type="transmembrane region" description="Helical" evidence="8">
    <location>
        <begin position="264"/>
        <end position="287"/>
    </location>
</feature>
<reference evidence="9 10" key="2">
    <citation type="submission" date="2018-11" db="EMBL/GenBank/DDBJ databases">
        <authorList>
            <consortium name="Pathogen Informatics"/>
        </authorList>
    </citation>
    <scope>NUCLEOTIDE SEQUENCE [LARGE SCALE GENOMIC DNA]</scope>
</reference>
<dbReference type="EMBL" id="UYRS01018902">
    <property type="protein sequence ID" value="VDK41083.1"/>
    <property type="molecule type" value="Genomic_DNA"/>
</dbReference>
<accession>A0A0R3WDH6</accession>
<feature type="region of interest" description="Disordered" evidence="7">
    <location>
        <begin position="456"/>
        <end position="487"/>
    </location>
</feature>
<gene>
    <name evidence="9" type="ORF">TASK_LOCUS8821</name>
</gene>
<organism evidence="11">
    <name type="scientific">Taenia asiatica</name>
    <name type="common">Asian tapeworm</name>
    <dbReference type="NCBI Taxonomy" id="60517"/>
    <lineage>
        <taxon>Eukaryota</taxon>
        <taxon>Metazoa</taxon>
        <taxon>Spiralia</taxon>
        <taxon>Lophotrochozoa</taxon>
        <taxon>Platyhelminthes</taxon>
        <taxon>Cestoda</taxon>
        <taxon>Eucestoda</taxon>
        <taxon>Cyclophyllidea</taxon>
        <taxon>Taeniidae</taxon>
        <taxon>Taenia</taxon>
    </lineage>
</organism>
<evidence type="ECO:0000313" key="10">
    <source>
        <dbReference type="Proteomes" id="UP000282613"/>
    </source>
</evidence>
<evidence type="ECO:0000256" key="7">
    <source>
        <dbReference type="SAM" id="MobiDB-lite"/>
    </source>
</evidence>
<keyword evidence="10" id="KW-1185">Reference proteome</keyword>
<evidence type="ECO:0000313" key="9">
    <source>
        <dbReference type="EMBL" id="VDK41083.1"/>
    </source>
</evidence>
<protein>
    <submittedName>
        <fullName evidence="11">Vang-like protein</fullName>
    </submittedName>
</protein>
<feature type="region of interest" description="Disordered" evidence="7">
    <location>
        <begin position="70"/>
        <end position="103"/>
    </location>
</feature>
<keyword evidence="2" id="KW-1003">Cell membrane</keyword>
<dbReference type="STRING" id="60517.A0A0R3WDH6"/>
<reference evidence="11" key="1">
    <citation type="submission" date="2017-02" db="UniProtKB">
        <authorList>
            <consortium name="WormBaseParasite"/>
        </authorList>
    </citation>
    <scope>IDENTIFICATION</scope>
</reference>
<keyword evidence="5 8" id="KW-0472">Membrane</keyword>
<feature type="transmembrane region" description="Helical" evidence="8">
    <location>
        <begin position="308"/>
        <end position="325"/>
    </location>
</feature>
<evidence type="ECO:0000256" key="3">
    <source>
        <dbReference type="ARBA" id="ARBA00022692"/>
    </source>
</evidence>
<proteinExistence type="inferred from homology"/>
<feature type="compositionally biased region" description="Gly residues" evidence="7">
    <location>
        <begin position="469"/>
        <end position="487"/>
    </location>
</feature>
<comment type="similarity">
    <text evidence="6">Belongs to the Vang family.</text>
</comment>
<keyword evidence="3 8" id="KW-0812">Transmembrane</keyword>
<dbReference type="Proteomes" id="UP000282613">
    <property type="component" value="Unassembled WGS sequence"/>
</dbReference>
<feature type="transmembrane region" description="Helical" evidence="8">
    <location>
        <begin position="345"/>
        <end position="365"/>
    </location>
</feature>
<evidence type="ECO:0000313" key="11">
    <source>
        <dbReference type="WBParaSite" id="TASK_0000882001-mRNA-1"/>
    </source>
</evidence>
<dbReference type="GO" id="GO:0005886">
    <property type="term" value="C:plasma membrane"/>
    <property type="evidence" value="ECO:0007669"/>
    <property type="project" value="UniProtKB-SubCell"/>
</dbReference>
<dbReference type="OrthoDB" id="8887313at2759"/>
<dbReference type="InterPro" id="IPR009539">
    <property type="entry name" value="VANGL"/>
</dbReference>
<sequence>MDQDSVVSARSDKSGINQQQQPVLQNFSVQSPDPRQQINYPAHIPTASTFPIEVPHNHAEMQVRGMSMGQSPMFSQQGSSVSQHPGYNSNWNAPQPTNQPFLPYTSPTMFPPQQCMNMMGWSGPPPMHGCQPTAAFPMQPLAPSSNQSYPQTQSNQPLIPVDTSGVAPKISHAHAPISSNRSGNQQMDQYGHDESAWAENATAVTGATSETGLSADNMSRFGARYGLFASLGINNSPNSCVGGAAAALIRTEIDNFPNHTCTRLFGFLIYFGLGFCSICSPVLMVIFPYLPYIGWSTDKCDHTCEGHLIGMAVKLALLGLGTWILTAPHCPILNGTRKVYPRVRLWRSLFLCLIFVILFAFWLFYSVRILQPRRRDYGSIVLFSNSLSDALLFLHFSCIALLEFQRLRSQYAVHVVRSPDGASKTYRLGEMSLQKAALEILQMYMVDFTVYTQPLSSSSSRRNKRGGATNHGGEVGHSASGGGASGGEVGGSKYKFYDVDGREKNGAQTAGGNPTSGGGGNGPSASARVYDEMEAEKRVRKRRMRLLLAVEDAFAHAARMARETAATDGPGAMNRNSVVGTGGGAGGFTTFQNGLLFLLPYSRPLPSNPLEHVHEPISSDVEADRQLGERLIRDTRNSVEALIVKYSYLKWQIGCFTGNGRAMGAGVGGTKAFDPYEAAQTVFPTLIRPLQKYLRATRQQSRHPVDSVIDHLATCITFGLSPLTFLERFNPAASTPQQDAATAANALTVARNIAQRHRRPLTIAGGAVAGSGGGAEGGVEGAEYKPPGPPVAPGGQQVWQIVADRALSRDLADGLVFQLRRQHGNCEISLLCTVHRLPLLQLLEAGVGAGTSGAMA</sequence>
<dbReference type="Pfam" id="PF06638">
    <property type="entry name" value="Strabismus"/>
    <property type="match status" value="2"/>
</dbReference>
<dbReference type="PANTHER" id="PTHR20886">
    <property type="entry name" value="VANG-LIKE PROTEIN"/>
    <property type="match status" value="1"/>
</dbReference>
<evidence type="ECO:0000256" key="6">
    <source>
        <dbReference type="ARBA" id="ARBA00025718"/>
    </source>
</evidence>
<evidence type="ECO:0000256" key="1">
    <source>
        <dbReference type="ARBA" id="ARBA00004651"/>
    </source>
</evidence>
<name>A0A0R3WDH6_TAEAS</name>
<evidence type="ECO:0000256" key="5">
    <source>
        <dbReference type="ARBA" id="ARBA00023136"/>
    </source>
</evidence>
<evidence type="ECO:0000256" key="2">
    <source>
        <dbReference type="ARBA" id="ARBA00022475"/>
    </source>
</evidence>
<dbReference type="AlphaFoldDB" id="A0A0R3WDH6"/>
<evidence type="ECO:0000256" key="8">
    <source>
        <dbReference type="SAM" id="Phobius"/>
    </source>
</evidence>